<feature type="compositionally biased region" description="Basic residues" evidence="1">
    <location>
        <begin position="32"/>
        <end position="41"/>
    </location>
</feature>
<comment type="caution">
    <text evidence="2">The sequence shown here is derived from an EMBL/GenBank/DDBJ whole genome shotgun (WGS) entry which is preliminary data.</text>
</comment>
<name>A0A9P0TEV8_PIEBR</name>
<dbReference type="Proteomes" id="UP001152562">
    <property type="component" value="Unassembled WGS sequence"/>
</dbReference>
<evidence type="ECO:0000256" key="1">
    <source>
        <dbReference type="SAM" id="MobiDB-lite"/>
    </source>
</evidence>
<evidence type="ECO:0000313" key="2">
    <source>
        <dbReference type="EMBL" id="CAH4028617.1"/>
    </source>
</evidence>
<protein>
    <submittedName>
        <fullName evidence="2">Uncharacterized protein</fullName>
    </submittedName>
</protein>
<accession>A0A9P0TEV8</accession>
<organism evidence="2 3">
    <name type="scientific">Pieris brassicae</name>
    <name type="common">White butterfly</name>
    <name type="synonym">Large white butterfly</name>
    <dbReference type="NCBI Taxonomy" id="7116"/>
    <lineage>
        <taxon>Eukaryota</taxon>
        <taxon>Metazoa</taxon>
        <taxon>Ecdysozoa</taxon>
        <taxon>Arthropoda</taxon>
        <taxon>Hexapoda</taxon>
        <taxon>Insecta</taxon>
        <taxon>Pterygota</taxon>
        <taxon>Neoptera</taxon>
        <taxon>Endopterygota</taxon>
        <taxon>Lepidoptera</taxon>
        <taxon>Glossata</taxon>
        <taxon>Ditrysia</taxon>
        <taxon>Papilionoidea</taxon>
        <taxon>Pieridae</taxon>
        <taxon>Pierinae</taxon>
        <taxon>Pieris</taxon>
    </lineage>
</organism>
<keyword evidence="3" id="KW-1185">Reference proteome</keyword>
<sequence>MTTQHPFTSLRGNLSKKIEADMPPSTTCSHRALPRQQKKSLKTVSQTENGRRAEEGYNVMKSSIKRVHCSTYGEHVGNELRKLSAKSQIYVKHMINNVIFKTHEA</sequence>
<dbReference type="AlphaFoldDB" id="A0A9P0TEV8"/>
<feature type="region of interest" description="Disordered" evidence="1">
    <location>
        <begin position="1"/>
        <end position="57"/>
    </location>
</feature>
<dbReference type="EMBL" id="CALOZG010000005">
    <property type="protein sequence ID" value="CAH4028617.1"/>
    <property type="molecule type" value="Genomic_DNA"/>
</dbReference>
<proteinExistence type="predicted"/>
<gene>
    <name evidence="2" type="ORF">PIBRA_LOCUS5434</name>
</gene>
<evidence type="ECO:0000313" key="3">
    <source>
        <dbReference type="Proteomes" id="UP001152562"/>
    </source>
</evidence>
<feature type="compositionally biased region" description="Polar residues" evidence="1">
    <location>
        <begin position="1"/>
        <end position="12"/>
    </location>
</feature>
<reference evidence="2" key="1">
    <citation type="submission" date="2022-05" db="EMBL/GenBank/DDBJ databases">
        <authorList>
            <person name="Okamura Y."/>
        </authorList>
    </citation>
    <scope>NUCLEOTIDE SEQUENCE</scope>
</reference>